<dbReference type="eggNOG" id="COG1974">
    <property type="taxonomic scope" value="Bacteria"/>
</dbReference>
<evidence type="ECO:0000313" key="6">
    <source>
        <dbReference type="Proteomes" id="UP000016023"/>
    </source>
</evidence>
<dbReference type="Gene3D" id="2.60.120.200">
    <property type="match status" value="3"/>
</dbReference>
<feature type="domain" description="Rhamnogalacturonan I lyase beta-sheet" evidence="4">
    <location>
        <begin position="862"/>
        <end position="911"/>
    </location>
</feature>
<sequence>MKSFSRLLSTILLTLPMYSYAQNVQLPFEETFDTEEGFSRFTVIDDNGDSETFTLDQLFKAANCERSQDANDWLITPALPLKAGKTYELTYTISGYSASVQEKYEVKMGLTNTVAGMLKEIVGEETAPGESGSEQTIKKTFTVTRNGDYYIGWHYKTTSELNTGALAIYDIKVTQGHDKQSPMGVTDLTAVAASGGALQATISFKAPTKTQTGHTLSSLDKIELVRDSILIHTFTTPTPGQELSYVDNSPANGKHTYIITPYNTAGDGTAMSVDLFVGVDTPSAVNSLNLVYNGQKAILSWDKVTTGETGNYIDPTAITYSLQRNKEGVIAGNLFATSYEDTPTVGEEQTLLWYNVYATNLGGDSKRTSSNVVVTGKPYTLPFYESFKGGKMSKFWWVDYDNLSRWTVSSDAAKFAQDNDKGFVGFTPMKAGEWSTLQSGLINLGNATEPILSFYYRTHTPTSDIFKIMVSKEYASPEEVRIINIDDVDKLKQWIKVEIPLTNYKGSKFIQVSFDYKGTDKNSNIYIDNIRVYDRKSSDLELKSTEFPVRLRTGQPVTFNAKITNYGSERATDYTLELHSGQTKMASIQGPSIEAGETSSVAISFTPSITAKPQIPVALILNYDKDENIANNTSDTIMLTVKYPAYPAPRELGTDNTSGTIITWKAPLAPRAADEQVTESFEQYDNFITRGFGDWITYDVDNHSVYGLNNTDFPGMGQAQAWTVFDYSATTPACNPAWKGYDGNKVLVSFGGTYSINENWLVSPELPGTEQSITLWEKSFKGSKNETYNVMYSTTGFERKDFTILESNHVVPAVWSQAQYALPDGTKYFAIVSTSEDGFATLLDEITFVPDSLAEQHIVLKGYNIYRDGQKLNAVPITQTNYRDIQAVGKHRYLVTAVYDKGESRGTEEVEINVVNGIEEIQSANNPATDDRIYDLSGRRVINPRKGVYIKGGKKVIINR</sequence>
<gene>
    <name evidence="5" type="ORF">HMPREF9140_01349</name>
</gene>
<dbReference type="InterPro" id="IPR011635">
    <property type="entry name" value="CARDB"/>
</dbReference>
<dbReference type="InterPro" id="IPR013783">
    <property type="entry name" value="Ig-like_fold"/>
</dbReference>
<dbReference type="Pfam" id="PF07675">
    <property type="entry name" value="Cleaved_Adhesin"/>
    <property type="match status" value="2"/>
</dbReference>
<dbReference type="HOGENOM" id="CLU_304008_0_0_10"/>
<feature type="domain" description="CARDB" evidence="3">
    <location>
        <begin position="538"/>
        <end position="630"/>
    </location>
</feature>
<evidence type="ECO:0000259" key="4">
    <source>
        <dbReference type="Pfam" id="PF18370"/>
    </source>
</evidence>
<dbReference type="InterPro" id="IPR013320">
    <property type="entry name" value="ConA-like_dom_sf"/>
</dbReference>
<evidence type="ECO:0000313" key="5">
    <source>
        <dbReference type="EMBL" id="EHO69475.1"/>
    </source>
</evidence>
<dbReference type="GO" id="GO:0005975">
    <property type="term" value="P:carbohydrate metabolic process"/>
    <property type="evidence" value="ECO:0007669"/>
    <property type="project" value="UniProtKB-ARBA"/>
</dbReference>
<feature type="chain" id="PRO_5003552246" description="CARDB domain-containing protein" evidence="1">
    <location>
        <begin position="22"/>
        <end position="960"/>
    </location>
</feature>
<organism evidence="5 6">
    <name type="scientific">Prevotella micans F0438</name>
    <dbReference type="NCBI Taxonomy" id="883158"/>
    <lineage>
        <taxon>Bacteria</taxon>
        <taxon>Pseudomonadati</taxon>
        <taxon>Bacteroidota</taxon>
        <taxon>Bacteroidia</taxon>
        <taxon>Bacteroidales</taxon>
        <taxon>Prevotellaceae</taxon>
        <taxon>Prevotella</taxon>
    </lineage>
</organism>
<dbReference type="Pfam" id="PF07705">
    <property type="entry name" value="CARDB"/>
    <property type="match status" value="1"/>
</dbReference>
<dbReference type="Pfam" id="PF18370">
    <property type="entry name" value="RGI_lyase"/>
    <property type="match status" value="1"/>
</dbReference>
<keyword evidence="1" id="KW-0732">Signal</keyword>
<dbReference type="RefSeq" id="WP_006952771.1">
    <property type="nucleotide sequence ID" value="NZ_JH594522.1"/>
</dbReference>
<comment type="caution">
    <text evidence="5">The sequence shown here is derived from an EMBL/GenBank/DDBJ whole genome shotgun (WGS) entry which is preliminary data.</text>
</comment>
<feature type="domain" description="Cleaved adhesin" evidence="2">
    <location>
        <begin position="754"/>
        <end position="847"/>
    </location>
</feature>
<dbReference type="InterPro" id="IPR041624">
    <property type="entry name" value="RGI_lyase"/>
</dbReference>
<dbReference type="Proteomes" id="UP000016023">
    <property type="component" value="Unassembled WGS sequence"/>
</dbReference>
<evidence type="ECO:0008006" key="7">
    <source>
        <dbReference type="Google" id="ProtNLM"/>
    </source>
</evidence>
<feature type="domain" description="Cleaved adhesin" evidence="2">
    <location>
        <begin position="68"/>
        <end position="131"/>
    </location>
</feature>
<dbReference type="EMBL" id="AGWK01000037">
    <property type="protein sequence ID" value="EHO69475.1"/>
    <property type="molecule type" value="Genomic_DNA"/>
</dbReference>
<dbReference type="Gene3D" id="2.60.40.10">
    <property type="entry name" value="Immunoglobulins"/>
    <property type="match status" value="2"/>
</dbReference>
<evidence type="ECO:0000259" key="2">
    <source>
        <dbReference type="Pfam" id="PF07675"/>
    </source>
</evidence>
<dbReference type="STRING" id="883158.HMPREF9140_01349"/>
<proteinExistence type="predicted"/>
<evidence type="ECO:0000259" key="3">
    <source>
        <dbReference type="Pfam" id="PF07705"/>
    </source>
</evidence>
<dbReference type="SUPFAM" id="SSF49899">
    <property type="entry name" value="Concanavalin A-like lectins/glucanases"/>
    <property type="match status" value="1"/>
</dbReference>
<keyword evidence="6" id="KW-1185">Reference proteome</keyword>
<accession>H1Q361</accession>
<dbReference type="GO" id="GO:0004553">
    <property type="term" value="F:hydrolase activity, hydrolyzing O-glycosyl compounds"/>
    <property type="evidence" value="ECO:0007669"/>
    <property type="project" value="UniProtKB-ARBA"/>
</dbReference>
<dbReference type="AlphaFoldDB" id="H1Q361"/>
<name>H1Q361_9BACT</name>
<dbReference type="PATRIC" id="fig|883158.3.peg.1349"/>
<dbReference type="NCBIfam" id="NF038128">
    <property type="entry name" value="choice_anch_J"/>
    <property type="match status" value="2"/>
</dbReference>
<feature type="signal peptide" evidence="1">
    <location>
        <begin position="1"/>
        <end position="21"/>
    </location>
</feature>
<reference evidence="5 6" key="1">
    <citation type="submission" date="2011-12" db="EMBL/GenBank/DDBJ databases">
        <title>The Genome Sequence of Prevotella micans F0438.</title>
        <authorList>
            <consortium name="The Broad Institute Genome Sequencing Platform"/>
            <person name="Earl A."/>
            <person name="Ward D."/>
            <person name="Feldgarden M."/>
            <person name="Gevers D."/>
            <person name="Izard J."/>
            <person name="Baranova O.V."/>
            <person name="Blanton J.M."/>
            <person name="Wade W.G."/>
            <person name="Dewhirst F.E."/>
            <person name="Young S.K."/>
            <person name="Zeng Q."/>
            <person name="Gargeya S."/>
            <person name="Fitzgerald M."/>
            <person name="Haas B."/>
            <person name="Abouelleil A."/>
            <person name="Alvarado L."/>
            <person name="Arachchi H.M."/>
            <person name="Berlin A."/>
            <person name="Chapman S.B."/>
            <person name="Gearin G."/>
            <person name="Goldberg J."/>
            <person name="Griggs A."/>
            <person name="Gujja S."/>
            <person name="Hansen M."/>
            <person name="Heiman D."/>
            <person name="Howarth C."/>
            <person name="Larimer J."/>
            <person name="Lui A."/>
            <person name="MacDonald P.J.P."/>
            <person name="McCowen C."/>
            <person name="Montmayeur A."/>
            <person name="Murphy C."/>
            <person name="Neiman D."/>
            <person name="Pearson M."/>
            <person name="Priest M."/>
            <person name="Roberts A."/>
            <person name="Saif S."/>
            <person name="Shea T."/>
            <person name="Sisk P."/>
            <person name="Stolte C."/>
            <person name="Sykes S."/>
            <person name="Wortman J."/>
            <person name="Nusbaum C."/>
            <person name="Birren B."/>
        </authorList>
    </citation>
    <scope>NUCLEOTIDE SEQUENCE [LARGE SCALE GENOMIC DNA]</scope>
    <source>
        <strain evidence="5 6">F0438</strain>
    </source>
</reference>
<evidence type="ECO:0000256" key="1">
    <source>
        <dbReference type="SAM" id="SignalP"/>
    </source>
</evidence>
<protein>
    <recommendedName>
        <fullName evidence="7">CARDB domain-containing protein</fullName>
    </recommendedName>
</protein>
<dbReference type="InterPro" id="IPR011628">
    <property type="entry name" value="Cleaved_adhesin"/>
</dbReference>